<name>A0A0F2MKL5_SPOSC</name>
<feature type="domain" description="Calcineurin-like phosphoesterase" evidence="3">
    <location>
        <begin position="59"/>
        <end position="288"/>
    </location>
</feature>
<dbReference type="Pfam" id="PF21953">
    <property type="entry name" value="NadN_nucleosid_C"/>
    <property type="match status" value="1"/>
</dbReference>
<dbReference type="CDD" id="cd07407">
    <property type="entry name" value="MPP_YHR202W_N"/>
    <property type="match status" value="1"/>
</dbReference>
<comment type="caution">
    <text evidence="5">The sequence shown here is derived from an EMBL/GenBank/DDBJ whole genome shotgun (WGS) entry which is preliminary data.</text>
</comment>
<dbReference type="FunFam" id="3.60.21.10:FF:000043">
    <property type="entry name" value="Ser/Thr protein phosphatase family"/>
    <property type="match status" value="1"/>
</dbReference>
<dbReference type="GO" id="GO:0005829">
    <property type="term" value="C:cytosol"/>
    <property type="evidence" value="ECO:0007669"/>
    <property type="project" value="TreeGrafter"/>
</dbReference>
<organism evidence="5 6">
    <name type="scientific">Sporothrix schenckii 1099-18</name>
    <dbReference type="NCBI Taxonomy" id="1397361"/>
    <lineage>
        <taxon>Eukaryota</taxon>
        <taxon>Fungi</taxon>
        <taxon>Dikarya</taxon>
        <taxon>Ascomycota</taxon>
        <taxon>Pezizomycotina</taxon>
        <taxon>Sordariomycetes</taxon>
        <taxon>Sordariomycetidae</taxon>
        <taxon>Ophiostomatales</taxon>
        <taxon>Ophiostomataceae</taxon>
        <taxon>Sporothrix</taxon>
    </lineage>
</organism>
<dbReference type="AlphaFoldDB" id="A0A0F2MKL5"/>
<dbReference type="GO" id="GO:0009166">
    <property type="term" value="P:nucleotide catabolic process"/>
    <property type="evidence" value="ECO:0007669"/>
    <property type="project" value="InterPro"/>
</dbReference>
<gene>
    <name evidence="5" type="ORF">SPSK_07091</name>
</gene>
<dbReference type="PROSITE" id="PS51257">
    <property type="entry name" value="PROKAR_LIPOPROTEIN"/>
    <property type="match status" value="1"/>
</dbReference>
<protein>
    <submittedName>
        <fullName evidence="5">Calcineurin-like phosphoesterase</fullName>
    </submittedName>
</protein>
<evidence type="ECO:0000313" key="5">
    <source>
        <dbReference type="EMBL" id="KJR88731.1"/>
    </source>
</evidence>
<dbReference type="GeneID" id="27669037"/>
<dbReference type="OrthoDB" id="7722975at2759"/>
<feature type="chain" id="PRO_5002455407" evidence="2">
    <location>
        <begin position="19"/>
        <end position="654"/>
    </location>
</feature>
<keyword evidence="2" id="KW-0732">Signal</keyword>
<dbReference type="KEGG" id="ssck:SPSK_07091"/>
<dbReference type="InterPro" id="IPR006146">
    <property type="entry name" value="5'-Nucleotdase_CS"/>
</dbReference>
<dbReference type="GO" id="GO:0000166">
    <property type="term" value="F:nucleotide binding"/>
    <property type="evidence" value="ECO:0007669"/>
    <property type="project" value="InterPro"/>
</dbReference>
<feature type="signal peptide" evidence="2">
    <location>
        <begin position="1"/>
        <end position="18"/>
    </location>
</feature>
<dbReference type="PROSITE" id="PS00785">
    <property type="entry name" value="5_NUCLEOTIDASE_1"/>
    <property type="match status" value="1"/>
</dbReference>
<dbReference type="GO" id="GO:0016788">
    <property type="term" value="F:hydrolase activity, acting on ester bonds"/>
    <property type="evidence" value="ECO:0007669"/>
    <property type="project" value="InterPro"/>
</dbReference>
<feature type="domain" description="Putative 5'-nucleotidase C-terminal" evidence="4">
    <location>
        <begin position="411"/>
        <end position="611"/>
    </location>
</feature>
<dbReference type="InterPro" id="IPR053828">
    <property type="entry name" value="Nucleosidase_C"/>
</dbReference>
<dbReference type="GO" id="GO:0046872">
    <property type="term" value="F:metal ion binding"/>
    <property type="evidence" value="ECO:0007669"/>
    <property type="project" value="InterPro"/>
</dbReference>
<sequence>MKGFTAGATALFVAAAAACDSCYGPINHVEHVRHAKRIQPGAPEATYGPTRPLEWGQLNVLHTTDTHGWLEGHLKEANYGADFGDFISFTAHMKQQAKSLGVDLLLIDTGDLHDGTGLSDTTSPDGLLSDKVFSELSAYDLLTIGNHELYLADVAYHTFNDFSSFWGDKYLTSNVQIINPDTQEWEYVGKTHRYFTTENGLRIMAFGVLFDFTGNTNVSKVIPASEMVKQSWFTDAINTNEPVDLFLLIGHNIARPSTSGSTFQVVHNAIRAIHTTTPIQIFGGHSHVRDFAVVDEASTALESGRYCETVGWLSMSGFNETNSGRTGAANPSGVVNPTRKAIAVKSDQTETASPFVYSRRYLDWNRYTFLYHTVGSSSFDTPAGLKATDEVAAIRTQQRLGEVYGCVPAFYCQTCVPFGDPTNIFTVMTDAASEVVVNPNRANKARMIFSNTGGIRFDMHKGPFTYDDNFIVSPFRNVFKYIPDVPFADANNLIHQLNSGGADKRSLASVDTNTLFGRDACVDPEVSLASREASTSTPDSSPLGIGRRQVQETSGYTTTDDFGTDGDDTAHSGIPSYSIPLYYMATGGYPKCRNPDKVDVVFVDFIQSYILSYLGSAYSEADVTPYISENFTSQDYLLPYVQKKWHANIDNCPL</sequence>
<evidence type="ECO:0000313" key="6">
    <source>
        <dbReference type="Proteomes" id="UP000033710"/>
    </source>
</evidence>
<dbReference type="InterPro" id="IPR006179">
    <property type="entry name" value="5_nucleotidase/apyrase"/>
</dbReference>
<feature type="region of interest" description="Disordered" evidence="1">
    <location>
        <begin position="527"/>
        <end position="571"/>
    </location>
</feature>
<reference evidence="5 6" key="2">
    <citation type="journal article" date="2015" name="Eukaryot. Cell">
        <title>Asexual propagation of a virulent clone complex in a human and feline outbreak of sporotrichosis.</title>
        <authorList>
            <person name="Teixeira Mde M."/>
            <person name="Rodrigues A.M."/>
            <person name="Tsui C.K."/>
            <person name="de Almeida L.G."/>
            <person name="Van Diepeningen A.D."/>
            <person name="van den Ende B.G."/>
            <person name="Fernandes G.F."/>
            <person name="Kano R."/>
            <person name="Hamelin R.C."/>
            <person name="Lopes-Bezerra L.M."/>
            <person name="Vasconcelos A.T."/>
            <person name="de Hoog S."/>
            <person name="de Camargo Z.P."/>
            <person name="Felipe M.S."/>
        </authorList>
    </citation>
    <scope>NUCLEOTIDE SEQUENCE [LARGE SCALE GENOMIC DNA]</scope>
    <source>
        <strain evidence="5 6">1099-18</strain>
    </source>
</reference>
<dbReference type="SUPFAM" id="SSF56300">
    <property type="entry name" value="Metallo-dependent phosphatases"/>
    <property type="match status" value="1"/>
</dbReference>
<dbReference type="InterPro" id="IPR041823">
    <property type="entry name" value="YHR202W_N"/>
</dbReference>
<dbReference type="Proteomes" id="UP000033710">
    <property type="component" value="Unassembled WGS sequence"/>
</dbReference>
<dbReference type="PANTHER" id="PTHR11575">
    <property type="entry name" value="5'-NUCLEOTIDASE-RELATED"/>
    <property type="match status" value="1"/>
</dbReference>
<dbReference type="InterPro" id="IPR014485">
    <property type="entry name" value="Pesterase_C1039"/>
</dbReference>
<dbReference type="PIRSF" id="PIRSF017316">
    <property type="entry name" value="Pesterase_C1039"/>
    <property type="match status" value="1"/>
</dbReference>
<proteinExistence type="predicted"/>
<dbReference type="GO" id="GO:0005576">
    <property type="term" value="C:extracellular region"/>
    <property type="evidence" value="ECO:0007669"/>
    <property type="project" value="UniProtKB-ARBA"/>
</dbReference>
<dbReference type="PANTHER" id="PTHR11575:SF22">
    <property type="entry name" value="ADL392WP"/>
    <property type="match status" value="1"/>
</dbReference>
<dbReference type="RefSeq" id="XP_016591407.1">
    <property type="nucleotide sequence ID" value="XM_016733760.1"/>
</dbReference>
<dbReference type="Pfam" id="PF00149">
    <property type="entry name" value="Metallophos"/>
    <property type="match status" value="1"/>
</dbReference>
<dbReference type="InterPro" id="IPR036907">
    <property type="entry name" value="5'-Nucleotdase_C_sf"/>
</dbReference>
<dbReference type="InterPro" id="IPR029052">
    <property type="entry name" value="Metallo-depent_PP-like"/>
</dbReference>
<dbReference type="Gene3D" id="3.60.21.10">
    <property type="match status" value="1"/>
</dbReference>
<evidence type="ECO:0000259" key="3">
    <source>
        <dbReference type="Pfam" id="PF00149"/>
    </source>
</evidence>
<dbReference type="VEuPathDB" id="FungiDB:SPSK_07091"/>
<dbReference type="Gene3D" id="3.90.780.10">
    <property type="entry name" value="5'-Nucleotidase, C-terminal domain"/>
    <property type="match status" value="2"/>
</dbReference>
<evidence type="ECO:0000259" key="4">
    <source>
        <dbReference type="Pfam" id="PF21953"/>
    </source>
</evidence>
<reference evidence="5 6" key="1">
    <citation type="journal article" date="2014" name="BMC Genomics">
        <title>Comparative genomics of the major fungal agents of human and animal Sporotrichosis: Sporothrix schenckii and Sporothrix brasiliensis.</title>
        <authorList>
            <person name="Teixeira M.M."/>
            <person name="de Almeida L.G."/>
            <person name="Kubitschek-Barreira P."/>
            <person name="Alves F.L."/>
            <person name="Kioshima E.S."/>
            <person name="Abadio A.K."/>
            <person name="Fernandes L."/>
            <person name="Derengowski L.S."/>
            <person name="Ferreira K.S."/>
            <person name="Souza R.C."/>
            <person name="Ruiz J.C."/>
            <person name="de Andrade N.C."/>
            <person name="Paes H.C."/>
            <person name="Nicola A.M."/>
            <person name="Albuquerque P."/>
            <person name="Gerber A.L."/>
            <person name="Martins V.P."/>
            <person name="Peconick L.D."/>
            <person name="Neto A.V."/>
            <person name="Chaucanez C.B."/>
            <person name="Silva P.A."/>
            <person name="Cunha O.L."/>
            <person name="de Oliveira F.F."/>
            <person name="dos Santos T.C."/>
            <person name="Barros A.L."/>
            <person name="Soares M.A."/>
            <person name="de Oliveira L.M."/>
            <person name="Marini M.M."/>
            <person name="Villalobos-Duno H."/>
            <person name="Cunha M.M."/>
            <person name="de Hoog S."/>
            <person name="da Silveira J.F."/>
            <person name="Henrissat B."/>
            <person name="Nino-Vega G.A."/>
            <person name="Cisalpino P.S."/>
            <person name="Mora-Montes H.M."/>
            <person name="Almeida S.R."/>
            <person name="Stajich J.E."/>
            <person name="Lopes-Bezerra L.M."/>
            <person name="Vasconcelos A.T."/>
            <person name="Felipe M.S."/>
        </authorList>
    </citation>
    <scope>NUCLEOTIDE SEQUENCE [LARGE SCALE GENOMIC DNA]</scope>
    <source>
        <strain evidence="5 6">1099-18</strain>
    </source>
</reference>
<dbReference type="EMBL" id="AXCR01000004">
    <property type="protein sequence ID" value="KJR88731.1"/>
    <property type="molecule type" value="Genomic_DNA"/>
</dbReference>
<dbReference type="InterPro" id="IPR004843">
    <property type="entry name" value="Calcineurin-like_PHP"/>
</dbReference>
<evidence type="ECO:0000256" key="2">
    <source>
        <dbReference type="SAM" id="SignalP"/>
    </source>
</evidence>
<accession>A0A0F2MKL5</accession>
<evidence type="ECO:0000256" key="1">
    <source>
        <dbReference type="SAM" id="MobiDB-lite"/>
    </source>
</evidence>
<dbReference type="SUPFAM" id="SSF55816">
    <property type="entry name" value="5'-nucleotidase (syn. UDP-sugar hydrolase), C-terminal domain"/>
    <property type="match status" value="1"/>
</dbReference>